<reference evidence="2" key="1">
    <citation type="journal article" date="2020" name="Mol. Plant Microbe">
        <title>Rhizobial microsymbionts of the narrowly endemic Oxytropis species growing in Kamchatka are characterized by significant genetic diversity and possess a set of genes that are associated with T3SS and T6SS secretion systems and can affect the development of symbiosis.</title>
        <authorList>
            <person name="Safronova V."/>
            <person name="Guro P."/>
            <person name="Sazanova A."/>
            <person name="Kuznetsova I."/>
            <person name="Belimov A."/>
            <person name="Yakubov V."/>
            <person name="Chirak E."/>
            <person name="Afonin A."/>
            <person name="Gogolev Y."/>
            <person name="Andronov E."/>
            <person name="Tikhonovich I."/>
        </authorList>
    </citation>
    <scope>NUCLEOTIDE SEQUENCE [LARGE SCALE GENOMIC DNA]</scope>
    <source>
        <strain evidence="2">583</strain>
        <plasmid evidence="2">p_2</plasmid>
    </source>
</reference>
<geneLocation type="plasmid" evidence="1 2">
    <name>p_2</name>
</geneLocation>
<keyword evidence="1" id="KW-0614">Plasmid</keyword>
<name>A0A7G6T444_9HYPH</name>
<dbReference type="AlphaFoldDB" id="A0A7G6T444"/>
<evidence type="ECO:0000313" key="1">
    <source>
        <dbReference type="EMBL" id="QND61526.1"/>
    </source>
</evidence>
<dbReference type="Proteomes" id="UP000515465">
    <property type="component" value="Plasmid p_2"/>
</dbReference>
<dbReference type="RefSeq" id="WP_183465423.1">
    <property type="nucleotide sequence ID" value="NZ_CP050297.1"/>
</dbReference>
<gene>
    <name evidence="1" type="ORF">HB778_34885</name>
</gene>
<proteinExistence type="predicted"/>
<dbReference type="EMBL" id="CP050297">
    <property type="protein sequence ID" value="QND61526.1"/>
    <property type="molecule type" value="Genomic_DNA"/>
</dbReference>
<protein>
    <submittedName>
        <fullName evidence="1">Uncharacterized protein</fullName>
    </submittedName>
</protein>
<accession>A0A7G6T444</accession>
<sequence length="156" mass="17392">MKKLDDKKRRKEIEAYYAQLMIGFLRTLNVRKIDLDSASKIVRKVNDTGSDQPRAVLAYHLALMKTVFKFSSALTAPMIIDSPNQQDQDTTNVAAMIALILSSRPDNGQTILGTVRLHDQVVEDGDVIELVDELSALSPDQYPGILDTINPFLAMM</sequence>
<organism evidence="1 2">
    <name type="scientific">Mesorhizobium huakuii</name>
    <dbReference type="NCBI Taxonomy" id="28104"/>
    <lineage>
        <taxon>Bacteria</taxon>
        <taxon>Pseudomonadati</taxon>
        <taxon>Pseudomonadota</taxon>
        <taxon>Alphaproteobacteria</taxon>
        <taxon>Hyphomicrobiales</taxon>
        <taxon>Phyllobacteriaceae</taxon>
        <taxon>Mesorhizobium</taxon>
    </lineage>
</organism>
<evidence type="ECO:0000313" key="2">
    <source>
        <dbReference type="Proteomes" id="UP000515465"/>
    </source>
</evidence>